<proteinExistence type="predicted"/>
<comment type="caution">
    <text evidence="3">The sequence shown here is derived from an EMBL/GenBank/DDBJ whole genome shotgun (WGS) entry which is preliminary data.</text>
</comment>
<dbReference type="EMBL" id="BTPE01000007">
    <property type="protein sequence ID" value="GMQ33933.1"/>
    <property type="molecule type" value="Genomic_DNA"/>
</dbReference>
<keyword evidence="4" id="KW-1185">Reference proteome</keyword>
<dbReference type="RefSeq" id="WP_338228767.1">
    <property type="nucleotide sequence ID" value="NZ_BTPE01000007.1"/>
</dbReference>
<accession>A0ABQ6Q1H2</accession>
<protein>
    <submittedName>
        <fullName evidence="3">Uncharacterized protein</fullName>
    </submittedName>
</protein>
<evidence type="ECO:0000313" key="4">
    <source>
        <dbReference type="Proteomes" id="UP001307705"/>
    </source>
</evidence>
<organism evidence="3 4">
    <name type="scientific">Algoriphagus taiwanensis</name>
    <dbReference type="NCBI Taxonomy" id="1445656"/>
    <lineage>
        <taxon>Bacteria</taxon>
        <taxon>Pseudomonadati</taxon>
        <taxon>Bacteroidota</taxon>
        <taxon>Cytophagia</taxon>
        <taxon>Cytophagales</taxon>
        <taxon>Cyclobacteriaceae</taxon>
        <taxon>Algoriphagus</taxon>
    </lineage>
</organism>
<feature type="transmembrane region" description="Helical" evidence="1">
    <location>
        <begin position="100"/>
        <end position="120"/>
    </location>
</feature>
<reference evidence="3 4" key="1">
    <citation type="submission" date="2023-08" db="EMBL/GenBank/DDBJ databases">
        <title>Draft genome sequence of Algoriphagus taiwanensis.</title>
        <authorList>
            <person name="Takatani N."/>
            <person name="Hosokawa M."/>
            <person name="Sawabe T."/>
        </authorList>
    </citation>
    <scope>NUCLEOTIDE SEQUENCE [LARGE SCALE GENOMIC DNA]</scope>
    <source>
        <strain evidence="3 4">JCM 19755</strain>
    </source>
</reference>
<feature type="signal peptide" evidence="2">
    <location>
        <begin position="1"/>
        <end position="18"/>
    </location>
</feature>
<keyword evidence="1" id="KW-0812">Transmembrane</keyword>
<keyword evidence="2" id="KW-0732">Signal</keyword>
<dbReference type="Proteomes" id="UP001307705">
    <property type="component" value="Unassembled WGS sequence"/>
</dbReference>
<evidence type="ECO:0000256" key="1">
    <source>
        <dbReference type="SAM" id="Phobius"/>
    </source>
</evidence>
<evidence type="ECO:0000256" key="2">
    <source>
        <dbReference type="SAM" id="SignalP"/>
    </source>
</evidence>
<evidence type="ECO:0000313" key="3">
    <source>
        <dbReference type="EMBL" id="GMQ33933.1"/>
    </source>
</evidence>
<feature type="transmembrane region" description="Helical" evidence="1">
    <location>
        <begin position="77"/>
        <end position="94"/>
    </location>
</feature>
<feature type="chain" id="PRO_5046537659" evidence="2">
    <location>
        <begin position="19"/>
        <end position="161"/>
    </location>
</feature>
<name>A0ABQ6Q1H2_9BACT</name>
<sequence>MGKTVFTLLFLLAVCASAQGQNPIQIRENFFNNPKFFSRGQELSSAQVSEMLVPFAQEKRDFDEGIKQMKTGSGLKIVSFATLAVGLGVLFANADDPYAWRIPLITSFASVGLGFTGFSLRKKGYNRINSSIYRYNYQNNIPPPSASLGWTGNGLGLSFKF</sequence>
<keyword evidence="1" id="KW-0472">Membrane</keyword>
<keyword evidence="1" id="KW-1133">Transmembrane helix</keyword>
<gene>
    <name evidence="3" type="ORF">Ataiwa_22050</name>
</gene>